<dbReference type="PROSITE" id="PS50280">
    <property type="entry name" value="SET"/>
    <property type="match status" value="1"/>
</dbReference>
<sequence length="184" mass="20464">MTVRSFSDTNLVVDWPLQAALIGLLFSYACYIERPRGWADSSLIEVRDSPVHGRGVFAKAGIPTGTILGSYPGRRRSSSQVLQKAQHAPQTKQYVYHLRDTVYLDPTDQRGQPSDKPSPGLPWFSIDPSMAYVNEPSLGSSVSVETVDGLDGDVVFRAVADLRKGDELYIDYGTLYDRSSYRRD</sequence>
<keyword evidence="4" id="KW-1185">Reference proteome</keyword>
<feature type="domain" description="SET" evidence="2">
    <location>
        <begin position="42"/>
        <end position="173"/>
    </location>
</feature>
<dbReference type="InterPro" id="IPR046341">
    <property type="entry name" value="SET_dom_sf"/>
</dbReference>
<organism evidence="3 4">
    <name type="scientific">Coccomyxa viridis</name>
    <dbReference type="NCBI Taxonomy" id="1274662"/>
    <lineage>
        <taxon>Eukaryota</taxon>
        <taxon>Viridiplantae</taxon>
        <taxon>Chlorophyta</taxon>
        <taxon>core chlorophytes</taxon>
        <taxon>Trebouxiophyceae</taxon>
        <taxon>Trebouxiophyceae incertae sedis</taxon>
        <taxon>Coccomyxaceae</taxon>
        <taxon>Coccomyxa</taxon>
    </lineage>
</organism>
<dbReference type="Gene3D" id="2.170.270.10">
    <property type="entry name" value="SET domain"/>
    <property type="match status" value="1"/>
</dbReference>
<dbReference type="EMBL" id="CAXHTA020000005">
    <property type="protein sequence ID" value="CAL5221427.1"/>
    <property type="molecule type" value="Genomic_DNA"/>
</dbReference>
<feature type="transmembrane region" description="Helical" evidence="1">
    <location>
        <begin position="15"/>
        <end position="32"/>
    </location>
</feature>
<dbReference type="SUPFAM" id="SSF82199">
    <property type="entry name" value="SET domain"/>
    <property type="match status" value="1"/>
</dbReference>
<accession>A0ABP1FVD0</accession>
<keyword evidence="1" id="KW-0812">Transmembrane</keyword>
<dbReference type="Pfam" id="PF00856">
    <property type="entry name" value="SET"/>
    <property type="match status" value="1"/>
</dbReference>
<evidence type="ECO:0000256" key="1">
    <source>
        <dbReference type="SAM" id="Phobius"/>
    </source>
</evidence>
<comment type="caution">
    <text evidence="3">The sequence shown here is derived from an EMBL/GenBank/DDBJ whole genome shotgun (WGS) entry which is preliminary data.</text>
</comment>
<dbReference type="SMART" id="SM00317">
    <property type="entry name" value="SET"/>
    <property type="match status" value="1"/>
</dbReference>
<gene>
    <name evidence="3" type="primary">g3615</name>
    <name evidence="3" type="ORF">VP750_LOCUS3086</name>
</gene>
<evidence type="ECO:0000313" key="4">
    <source>
        <dbReference type="Proteomes" id="UP001497392"/>
    </source>
</evidence>
<name>A0ABP1FVD0_9CHLO</name>
<evidence type="ECO:0000259" key="2">
    <source>
        <dbReference type="PROSITE" id="PS50280"/>
    </source>
</evidence>
<evidence type="ECO:0000313" key="3">
    <source>
        <dbReference type="EMBL" id="CAL5221427.1"/>
    </source>
</evidence>
<reference evidence="3 4" key="1">
    <citation type="submission" date="2024-06" db="EMBL/GenBank/DDBJ databases">
        <authorList>
            <person name="Kraege A."/>
            <person name="Thomma B."/>
        </authorList>
    </citation>
    <scope>NUCLEOTIDE SEQUENCE [LARGE SCALE GENOMIC DNA]</scope>
</reference>
<protein>
    <submittedName>
        <fullName evidence="3">G3615 protein</fullName>
    </submittedName>
</protein>
<dbReference type="InterPro" id="IPR001214">
    <property type="entry name" value="SET_dom"/>
</dbReference>
<keyword evidence="1" id="KW-1133">Transmembrane helix</keyword>
<keyword evidence="1" id="KW-0472">Membrane</keyword>
<dbReference type="PROSITE" id="PS51257">
    <property type="entry name" value="PROKAR_LIPOPROTEIN"/>
    <property type="match status" value="1"/>
</dbReference>
<proteinExistence type="predicted"/>
<dbReference type="Proteomes" id="UP001497392">
    <property type="component" value="Unassembled WGS sequence"/>
</dbReference>